<sequence length="111" mass="12444">MTAEDWAPYGRGVPDADGWYPDYRTPPAHLRPAPPKAPASSTVNSTEPEVDDSLLAIVTNWRFVIADLLERFQLDLYDAAVRARPWPGVRTAIFALIDTPGSRIRRALTRR</sequence>
<gene>
    <name evidence="2" type="ORF">SAMN04489809_0016</name>
    <name evidence="3" type="ORF">SAMN04489809_0092</name>
</gene>
<dbReference type="AlphaFoldDB" id="A0A1H1LDQ4"/>
<organism evidence="3 4">
    <name type="scientific">Microbacterium paraoxydans</name>
    <dbReference type="NCBI Taxonomy" id="199592"/>
    <lineage>
        <taxon>Bacteria</taxon>
        <taxon>Bacillati</taxon>
        <taxon>Actinomycetota</taxon>
        <taxon>Actinomycetes</taxon>
        <taxon>Micrococcales</taxon>
        <taxon>Microbacteriaceae</taxon>
        <taxon>Microbacterium</taxon>
    </lineage>
</organism>
<dbReference type="RefSeq" id="WP_060921010.1">
    <property type="nucleotide sequence ID" value="NZ_LT629770.1"/>
</dbReference>
<dbReference type="EMBL" id="LT629770">
    <property type="protein sequence ID" value="SDR72547.1"/>
    <property type="molecule type" value="Genomic_DNA"/>
</dbReference>
<dbReference type="GeneID" id="36298649"/>
<accession>A0A1H1LDQ4</accession>
<evidence type="ECO:0000313" key="2">
    <source>
        <dbReference type="EMBL" id="SDR70659.1"/>
    </source>
</evidence>
<evidence type="ECO:0000313" key="4">
    <source>
        <dbReference type="Proteomes" id="UP000182126"/>
    </source>
</evidence>
<name>A0A1H1LDQ4_9MICO</name>
<evidence type="ECO:0000256" key="1">
    <source>
        <dbReference type="SAM" id="MobiDB-lite"/>
    </source>
</evidence>
<proteinExistence type="predicted"/>
<evidence type="ECO:0000313" key="3">
    <source>
        <dbReference type="EMBL" id="SDR72547.1"/>
    </source>
</evidence>
<feature type="region of interest" description="Disordered" evidence="1">
    <location>
        <begin position="1"/>
        <end position="48"/>
    </location>
</feature>
<reference evidence="3 4" key="1">
    <citation type="submission" date="2016-10" db="EMBL/GenBank/DDBJ databases">
        <authorList>
            <person name="de Groot N.N."/>
        </authorList>
    </citation>
    <scope>NUCLEOTIDE SEQUENCE [LARGE SCALE GENOMIC DNA]</scope>
    <source>
        <strain evidence="3 4">DSM 15019</strain>
    </source>
</reference>
<protein>
    <submittedName>
        <fullName evidence="3">Uncharacterized protein</fullName>
    </submittedName>
</protein>
<dbReference type="EMBL" id="LT629770">
    <property type="protein sequence ID" value="SDR70659.1"/>
    <property type="molecule type" value="Genomic_DNA"/>
</dbReference>
<dbReference type="Proteomes" id="UP000182126">
    <property type="component" value="Chromosome I"/>
</dbReference>